<dbReference type="InterPro" id="IPR044841">
    <property type="entry name" value="LUX/BOA-like"/>
</dbReference>
<dbReference type="Gramene" id="OE9A047079T1">
    <property type="protein sequence ID" value="OE9A047079C1"/>
    <property type="gene ID" value="OE9A047079"/>
</dbReference>
<evidence type="ECO:0000313" key="7">
    <source>
        <dbReference type="Proteomes" id="UP000594638"/>
    </source>
</evidence>
<accession>A0A8S0QIK7</accession>
<evidence type="ECO:0000256" key="2">
    <source>
        <dbReference type="ARBA" id="ARBA00023015"/>
    </source>
</evidence>
<dbReference type="NCBIfam" id="TIGR01557">
    <property type="entry name" value="myb_SHAQKYF"/>
    <property type="match status" value="1"/>
</dbReference>
<dbReference type="FunFam" id="1.10.10.60:FF:000007">
    <property type="entry name" value="Two-component response regulator"/>
    <property type="match status" value="1"/>
</dbReference>
<sequence>MCDNYNDMMARSALEEGAFLVLKKPITMENVMYLWQHVWREKTWKIKEKEQLQETVAYNTMSYGFAAEEEIPMENVMSDVNDVVENGDQSRKKARTRKVWTEWTQELHNKFVDAAIQLGEGKCYPEEILDLMNVPGLTRMQVASHLQKCRNGSWRPREVRKNHTVNIMASPKIEATKPRPRKYGSMPIFTKHSEQQNLQIQEDTEKIQDPQIYDPTNNNNNVFDNYPQFPQVETLQDLSGFTFARDNFATPDTVQAGTNLQIVPDTFMPDNLFMFDFNSVTNGNLEADIVQLYYPDQCACVPMGRFLIEIKEYLCELGYFTLRLRLLLRLWVEEPESWMRGDLHIPNRTSIQESIDGILGGKMRLQEFEGKLGQFARILRVDGEKGIGL</sequence>
<dbReference type="InterPro" id="IPR009057">
    <property type="entry name" value="Homeodomain-like_sf"/>
</dbReference>
<dbReference type="Pfam" id="PF00249">
    <property type="entry name" value="Myb_DNA-binding"/>
    <property type="match status" value="1"/>
</dbReference>
<proteinExistence type="predicted"/>
<dbReference type="OrthoDB" id="1675439at2759"/>
<evidence type="ECO:0000256" key="3">
    <source>
        <dbReference type="ARBA" id="ARBA00023163"/>
    </source>
</evidence>
<dbReference type="InterPro" id="IPR001005">
    <property type="entry name" value="SANT/Myb"/>
</dbReference>
<keyword evidence="3" id="KW-0804">Transcription</keyword>
<dbReference type="AlphaFoldDB" id="A0A8S0QIK7"/>
<keyword evidence="7" id="KW-1185">Reference proteome</keyword>
<name>A0A8S0QIK7_OLEEU</name>
<comment type="caution">
    <text evidence="6">The sequence shown here is derived from an EMBL/GenBank/DDBJ whole genome shotgun (WGS) entry which is preliminary data.</text>
</comment>
<keyword evidence="4" id="KW-0539">Nucleus</keyword>
<dbReference type="GO" id="GO:0005634">
    <property type="term" value="C:nucleus"/>
    <property type="evidence" value="ECO:0007669"/>
    <property type="project" value="UniProtKB-SubCell"/>
</dbReference>
<dbReference type="PANTHER" id="PTHR31442:SF32">
    <property type="entry name" value="TWO-COMPONENT RESPONSE REGULATOR ORR21-LIKE"/>
    <property type="match status" value="1"/>
</dbReference>
<dbReference type="SUPFAM" id="SSF46689">
    <property type="entry name" value="Homeodomain-like"/>
    <property type="match status" value="1"/>
</dbReference>
<evidence type="ECO:0000256" key="4">
    <source>
        <dbReference type="ARBA" id="ARBA00023242"/>
    </source>
</evidence>
<reference evidence="6 7" key="1">
    <citation type="submission" date="2019-12" db="EMBL/GenBank/DDBJ databases">
        <authorList>
            <person name="Alioto T."/>
            <person name="Alioto T."/>
            <person name="Gomez Garrido J."/>
        </authorList>
    </citation>
    <scope>NUCLEOTIDE SEQUENCE [LARGE SCALE GENOMIC DNA]</scope>
</reference>
<dbReference type="InterPro" id="IPR006447">
    <property type="entry name" value="Myb_dom_plants"/>
</dbReference>
<evidence type="ECO:0000313" key="6">
    <source>
        <dbReference type="EMBL" id="CAA2968934.1"/>
    </source>
</evidence>
<evidence type="ECO:0000259" key="5">
    <source>
        <dbReference type="PROSITE" id="PS51294"/>
    </source>
</evidence>
<dbReference type="GO" id="GO:0003677">
    <property type="term" value="F:DNA binding"/>
    <property type="evidence" value="ECO:0007669"/>
    <property type="project" value="InterPro"/>
</dbReference>
<evidence type="ECO:0000256" key="1">
    <source>
        <dbReference type="ARBA" id="ARBA00004123"/>
    </source>
</evidence>
<dbReference type="InterPro" id="IPR017930">
    <property type="entry name" value="Myb_dom"/>
</dbReference>
<gene>
    <name evidence="6" type="ORF">OLEA9_A047079</name>
</gene>
<protein>
    <submittedName>
        <fullName evidence="6">Two-component response regulator ARR14-like</fullName>
    </submittedName>
</protein>
<keyword evidence="2" id="KW-0805">Transcription regulation</keyword>
<organism evidence="6 7">
    <name type="scientific">Olea europaea subsp. europaea</name>
    <dbReference type="NCBI Taxonomy" id="158383"/>
    <lineage>
        <taxon>Eukaryota</taxon>
        <taxon>Viridiplantae</taxon>
        <taxon>Streptophyta</taxon>
        <taxon>Embryophyta</taxon>
        <taxon>Tracheophyta</taxon>
        <taxon>Spermatophyta</taxon>
        <taxon>Magnoliopsida</taxon>
        <taxon>eudicotyledons</taxon>
        <taxon>Gunneridae</taxon>
        <taxon>Pentapetalae</taxon>
        <taxon>asterids</taxon>
        <taxon>lamiids</taxon>
        <taxon>Lamiales</taxon>
        <taxon>Oleaceae</taxon>
        <taxon>Oleeae</taxon>
        <taxon>Olea</taxon>
    </lineage>
</organism>
<dbReference type="PROSITE" id="PS51294">
    <property type="entry name" value="HTH_MYB"/>
    <property type="match status" value="1"/>
</dbReference>
<comment type="subcellular location">
    <subcellularLocation>
        <location evidence="1">Nucleus</location>
    </subcellularLocation>
</comment>
<dbReference type="Proteomes" id="UP000594638">
    <property type="component" value="Unassembled WGS sequence"/>
</dbReference>
<dbReference type="Gene3D" id="1.10.10.60">
    <property type="entry name" value="Homeodomain-like"/>
    <property type="match status" value="1"/>
</dbReference>
<dbReference type="GO" id="GO:0003700">
    <property type="term" value="F:DNA-binding transcription factor activity"/>
    <property type="evidence" value="ECO:0007669"/>
    <property type="project" value="InterPro"/>
</dbReference>
<feature type="domain" description="HTH myb-type" evidence="5">
    <location>
        <begin position="103"/>
        <end position="154"/>
    </location>
</feature>
<dbReference type="PANTHER" id="PTHR31442">
    <property type="entry name" value="HOMEODOMAIN-LIKE SUPERFAMILY PROTEIN-RELATED"/>
    <property type="match status" value="1"/>
</dbReference>
<dbReference type="EMBL" id="CACTIH010001926">
    <property type="protein sequence ID" value="CAA2968934.1"/>
    <property type="molecule type" value="Genomic_DNA"/>
</dbReference>